<feature type="transmembrane region" description="Helical" evidence="1">
    <location>
        <begin position="12"/>
        <end position="32"/>
    </location>
</feature>
<dbReference type="Proteomes" id="UP000214684">
    <property type="component" value="Unassembled WGS sequence"/>
</dbReference>
<dbReference type="RefSeq" id="WP_089479206.1">
    <property type="nucleotide sequence ID" value="NZ_MUGS01000014.1"/>
</dbReference>
<keyword evidence="3" id="KW-1185">Reference proteome</keyword>
<gene>
    <name evidence="2" type="ORF">B0A64_09145</name>
</gene>
<comment type="caution">
    <text evidence="2">The sequence shown here is derived from an EMBL/GenBank/DDBJ whole genome shotgun (WGS) entry which is preliminary data.</text>
</comment>
<evidence type="ECO:0000256" key="1">
    <source>
        <dbReference type="SAM" id="Phobius"/>
    </source>
</evidence>
<proteinExistence type="predicted"/>
<sequence>MTTTTIDHLNLVFTFINLCVFIYFTILVYKYNKSKDRIDFLRQVPLISIEQNYNSNYYIKNVGSGPALNVRMLSQPDFENKTWRKNEIGYSLFGDSTEIELNTFDKSAYLILYTDIHQKKYFSYMNNNILSFGTYKKTKSHDEINKILKFKKPKEQLRDKHSPSV</sequence>
<reference evidence="2 3" key="1">
    <citation type="submission" date="2016-11" db="EMBL/GenBank/DDBJ databases">
        <title>Whole genomes of Flavobacteriaceae.</title>
        <authorList>
            <person name="Stine C."/>
            <person name="Li C."/>
            <person name="Tadesse D."/>
        </authorList>
    </citation>
    <scope>NUCLEOTIDE SEQUENCE [LARGE SCALE GENOMIC DNA]</scope>
    <source>
        <strain evidence="2 3">DSM 24704</strain>
    </source>
</reference>
<evidence type="ECO:0000313" key="3">
    <source>
        <dbReference type="Proteomes" id="UP000214684"/>
    </source>
</evidence>
<dbReference type="EMBL" id="MUGS01000014">
    <property type="protein sequence ID" value="OXG06979.1"/>
    <property type="molecule type" value="Genomic_DNA"/>
</dbReference>
<dbReference type="OrthoDB" id="9995751at2"/>
<protein>
    <submittedName>
        <fullName evidence="2">Uncharacterized protein</fullName>
    </submittedName>
</protein>
<keyword evidence="1" id="KW-0812">Transmembrane</keyword>
<keyword evidence="1" id="KW-0472">Membrane</keyword>
<accession>A0A227PAP1</accession>
<organism evidence="2 3">
    <name type="scientific">Flavobacterium araucananum</name>
    <dbReference type="NCBI Taxonomy" id="946678"/>
    <lineage>
        <taxon>Bacteria</taxon>
        <taxon>Pseudomonadati</taxon>
        <taxon>Bacteroidota</taxon>
        <taxon>Flavobacteriia</taxon>
        <taxon>Flavobacteriales</taxon>
        <taxon>Flavobacteriaceae</taxon>
        <taxon>Flavobacterium</taxon>
    </lineage>
</organism>
<name>A0A227PAP1_9FLAO</name>
<keyword evidence="1" id="KW-1133">Transmembrane helix</keyword>
<evidence type="ECO:0000313" key="2">
    <source>
        <dbReference type="EMBL" id="OXG06979.1"/>
    </source>
</evidence>
<dbReference type="AlphaFoldDB" id="A0A227PAP1"/>